<evidence type="ECO:0000313" key="2">
    <source>
        <dbReference type="EMBL" id="KAB2336759.1"/>
    </source>
</evidence>
<gene>
    <name evidence="2" type="ORF">F7731_10420</name>
</gene>
<feature type="transmembrane region" description="Helical" evidence="1">
    <location>
        <begin position="59"/>
        <end position="76"/>
    </location>
</feature>
<accession>A0A6L3V685</accession>
<dbReference type="AlphaFoldDB" id="A0A6L3V685"/>
<feature type="transmembrane region" description="Helical" evidence="1">
    <location>
        <begin position="7"/>
        <end position="26"/>
    </location>
</feature>
<proteinExistence type="predicted"/>
<feature type="transmembrane region" description="Helical" evidence="1">
    <location>
        <begin position="32"/>
        <end position="52"/>
    </location>
</feature>
<keyword evidence="3" id="KW-1185">Reference proteome</keyword>
<comment type="caution">
    <text evidence="2">The sequence shown here is derived from an EMBL/GenBank/DDBJ whole genome shotgun (WGS) entry which is preliminary data.</text>
</comment>
<dbReference type="EMBL" id="WBOS01000003">
    <property type="protein sequence ID" value="KAB2336759.1"/>
    <property type="molecule type" value="Genomic_DNA"/>
</dbReference>
<dbReference type="Proteomes" id="UP000481030">
    <property type="component" value="Unassembled WGS sequence"/>
</dbReference>
<evidence type="ECO:0000313" key="3">
    <source>
        <dbReference type="Proteomes" id="UP000481030"/>
    </source>
</evidence>
<keyword evidence="1" id="KW-0472">Membrane</keyword>
<sequence length="208" mass="24545">MKKYITILVLGSSILLLFYTVFKLVGNGSFKLAFVSYGLFTVSFIFSITYLFKKKWVPITIQLITLFIVIVLPPLIRTEVNFYLYKDDREEIIRMLANGEIKKEADRYGSKGFYWYYTPPQYIDAVKSDTIRAGMHSKDNFFVYFQSAEQPFMDFVGLQEGFIYSSTGKFPTAKEFDYYSDYKKIDNHWYFVSTDHDRFKKSCLFLCE</sequence>
<evidence type="ECO:0000256" key="1">
    <source>
        <dbReference type="SAM" id="Phobius"/>
    </source>
</evidence>
<keyword evidence="1" id="KW-0812">Transmembrane</keyword>
<protein>
    <submittedName>
        <fullName evidence="2">Uncharacterized protein</fullName>
    </submittedName>
</protein>
<dbReference type="OrthoDB" id="2425792at2"/>
<keyword evidence="1" id="KW-1133">Transmembrane helix</keyword>
<reference evidence="2 3" key="1">
    <citation type="journal article" date="2016" name="Antonie Van Leeuwenhoek">
        <title>Bacillus depressus sp. nov., isolated from soil of a sunflower field.</title>
        <authorList>
            <person name="Wei X."/>
            <person name="Xin D."/>
            <person name="Xin Y."/>
            <person name="Zhang H."/>
            <person name="Wang T."/>
            <person name="Zhang J."/>
        </authorList>
    </citation>
    <scope>NUCLEOTIDE SEQUENCE [LARGE SCALE GENOMIC DNA]</scope>
    <source>
        <strain evidence="2 3">BZ1</strain>
    </source>
</reference>
<name>A0A6L3V685_9BACI</name>
<dbReference type="RefSeq" id="WP_151534714.1">
    <property type="nucleotide sequence ID" value="NZ_WBOS01000003.1"/>
</dbReference>
<organism evidence="2 3">
    <name type="scientific">Cytobacillus depressus</name>
    <dbReference type="NCBI Taxonomy" id="1602942"/>
    <lineage>
        <taxon>Bacteria</taxon>
        <taxon>Bacillati</taxon>
        <taxon>Bacillota</taxon>
        <taxon>Bacilli</taxon>
        <taxon>Bacillales</taxon>
        <taxon>Bacillaceae</taxon>
        <taxon>Cytobacillus</taxon>
    </lineage>
</organism>